<dbReference type="PANTHER" id="PTHR15439">
    <property type="entry name" value="RETINOBLASTOMA-BINDING PROTEIN 6"/>
    <property type="match status" value="1"/>
</dbReference>
<dbReference type="SUPFAM" id="SSF57756">
    <property type="entry name" value="Retrovirus zinc finger-like domains"/>
    <property type="match status" value="1"/>
</dbReference>
<dbReference type="GO" id="GO:0061630">
    <property type="term" value="F:ubiquitin protein ligase activity"/>
    <property type="evidence" value="ECO:0007669"/>
    <property type="project" value="InterPro"/>
</dbReference>
<keyword evidence="4" id="KW-0862">Zinc</keyword>
<organism evidence="9 10">
    <name type="scientific">Erythranthe guttata</name>
    <name type="common">Yellow monkey flower</name>
    <name type="synonym">Mimulus guttatus</name>
    <dbReference type="NCBI Taxonomy" id="4155"/>
    <lineage>
        <taxon>Eukaryota</taxon>
        <taxon>Viridiplantae</taxon>
        <taxon>Streptophyta</taxon>
        <taxon>Embryophyta</taxon>
        <taxon>Tracheophyta</taxon>
        <taxon>Spermatophyta</taxon>
        <taxon>Magnoliopsida</taxon>
        <taxon>eudicotyledons</taxon>
        <taxon>Gunneridae</taxon>
        <taxon>Pentapetalae</taxon>
        <taxon>asterids</taxon>
        <taxon>lamiids</taxon>
        <taxon>Lamiales</taxon>
        <taxon>Phrymaceae</taxon>
        <taxon>Erythranthe</taxon>
    </lineage>
</organism>
<evidence type="ECO:0000259" key="8">
    <source>
        <dbReference type="PROSITE" id="PS51282"/>
    </source>
</evidence>
<evidence type="ECO:0000313" key="9">
    <source>
        <dbReference type="EMBL" id="EYU19466.1"/>
    </source>
</evidence>
<name>A0A022PUL7_ERYGU</name>
<keyword evidence="5" id="KW-0539">Nucleus</keyword>
<dbReference type="SMART" id="SM01180">
    <property type="entry name" value="DWNN"/>
    <property type="match status" value="1"/>
</dbReference>
<protein>
    <recommendedName>
        <fullName evidence="11">DWNN domain-containing protein</fullName>
    </recommendedName>
</protein>
<dbReference type="GO" id="GO:0003676">
    <property type="term" value="F:nucleic acid binding"/>
    <property type="evidence" value="ECO:0007669"/>
    <property type="project" value="InterPro"/>
</dbReference>
<evidence type="ECO:0000256" key="2">
    <source>
        <dbReference type="ARBA" id="ARBA00022723"/>
    </source>
</evidence>
<proteinExistence type="predicted"/>
<dbReference type="PhylomeDB" id="A0A022PUL7"/>
<dbReference type="GO" id="GO:0016567">
    <property type="term" value="P:protein ubiquitination"/>
    <property type="evidence" value="ECO:0007669"/>
    <property type="project" value="InterPro"/>
</dbReference>
<keyword evidence="3 6" id="KW-0863">Zinc-finger</keyword>
<evidence type="ECO:0000256" key="1">
    <source>
        <dbReference type="ARBA" id="ARBA00004123"/>
    </source>
</evidence>
<keyword evidence="10" id="KW-1185">Reference proteome</keyword>
<dbReference type="GO" id="GO:0008270">
    <property type="term" value="F:zinc ion binding"/>
    <property type="evidence" value="ECO:0007669"/>
    <property type="project" value="UniProtKB-KW"/>
</dbReference>
<dbReference type="OrthoDB" id="106784at2759"/>
<reference evidence="9 10" key="1">
    <citation type="journal article" date="2013" name="Proc. Natl. Acad. Sci. U.S.A.">
        <title>Fine-scale variation in meiotic recombination in Mimulus inferred from population shotgun sequencing.</title>
        <authorList>
            <person name="Hellsten U."/>
            <person name="Wright K.M."/>
            <person name="Jenkins J."/>
            <person name="Shu S."/>
            <person name="Yuan Y."/>
            <person name="Wessler S.R."/>
            <person name="Schmutz J."/>
            <person name="Willis J.H."/>
            <person name="Rokhsar D.S."/>
        </authorList>
    </citation>
    <scope>NUCLEOTIDE SEQUENCE [LARGE SCALE GENOMIC DNA]</scope>
    <source>
        <strain evidence="10">cv. DUN x IM62</strain>
    </source>
</reference>
<dbReference type="Gene3D" id="3.10.20.90">
    <property type="entry name" value="Phosphatidylinositol 3-kinase Catalytic Subunit, Chain A, domain 1"/>
    <property type="match status" value="1"/>
</dbReference>
<dbReference type="GO" id="GO:0005634">
    <property type="term" value="C:nucleus"/>
    <property type="evidence" value="ECO:0007669"/>
    <property type="project" value="UniProtKB-SubCell"/>
</dbReference>
<keyword evidence="2" id="KW-0479">Metal-binding</keyword>
<dbReference type="PANTHER" id="PTHR15439:SF0">
    <property type="entry name" value="CELL DIVISION CYCLE AND APOPTOSIS REGULATOR PROTEIN 1-RELATED"/>
    <property type="match status" value="1"/>
</dbReference>
<dbReference type="AlphaFoldDB" id="A0A022PUL7"/>
<dbReference type="OMA" id="RLEHTED"/>
<evidence type="ECO:0000256" key="4">
    <source>
        <dbReference type="ARBA" id="ARBA00022833"/>
    </source>
</evidence>
<feature type="domain" description="DWNN" evidence="8">
    <location>
        <begin position="5"/>
        <end position="78"/>
    </location>
</feature>
<dbReference type="KEGG" id="egt:105978107"/>
<comment type="subcellular location">
    <subcellularLocation>
        <location evidence="1">Nucleus</location>
    </subcellularLocation>
</comment>
<dbReference type="STRING" id="4155.A0A022PUL7"/>
<dbReference type="EMBL" id="KI632290">
    <property type="protein sequence ID" value="EYU19466.1"/>
    <property type="molecule type" value="Genomic_DNA"/>
</dbReference>
<dbReference type="PROSITE" id="PS51282">
    <property type="entry name" value="DWNN"/>
    <property type="match status" value="1"/>
</dbReference>
<dbReference type="InterPro" id="IPR001878">
    <property type="entry name" value="Znf_CCHC"/>
</dbReference>
<evidence type="ECO:0008006" key="11">
    <source>
        <dbReference type="Google" id="ProtNLM"/>
    </source>
</evidence>
<dbReference type="InterPro" id="IPR036875">
    <property type="entry name" value="Znf_CCHC_sf"/>
</dbReference>
<dbReference type="InterPro" id="IPR033489">
    <property type="entry name" value="RBBP6"/>
</dbReference>
<dbReference type="Proteomes" id="UP000030748">
    <property type="component" value="Unassembled WGS sequence"/>
</dbReference>
<evidence type="ECO:0000256" key="6">
    <source>
        <dbReference type="PROSITE-ProRule" id="PRU00047"/>
    </source>
</evidence>
<dbReference type="eggNOG" id="KOG0314">
    <property type="taxonomic scope" value="Eukaryota"/>
</dbReference>
<sequence>MYMAVYYIFESSNDYESVALDSHSIQVGHLKERIIELKNLGNGTDFDLVVTNVQTGEEYLDEGILIPNNTSVLIRRVPRRPRRPIVTAPVIELEDQPSDALGSGIDFRWGMVGRGFGRGGFDRETPPRGYICHRCKVPGHVIRHCPTNGDPNFDIRRVRSPSGAVALLNPNEELSVPRRMTDNMLFTRFSAFRID</sequence>
<dbReference type="Gene3D" id="4.10.60.10">
    <property type="entry name" value="Zinc finger, CCHC-type"/>
    <property type="match status" value="1"/>
</dbReference>
<gene>
    <name evidence="9" type="ORF">MIMGU_mgv1a014257mg</name>
</gene>
<dbReference type="Pfam" id="PF08783">
    <property type="entry name" value="DWNN"/>
    <property type="match status" value="1"/>
</dbReference>
<dbReference type="GO" id="GO:0006397">
    <property type="term" value="P:mRNA processing"/>
    <property type="evidence" value="ECO:0007669"/>
    <property type="project" value="InterPro"/>
</dbReference>
<dbReference type="InterPro" id="IPR025829">
    <property type="entry name" value="Zn_knuckle_CX2CX3GHX4C"/>
</dbReference>
<dbReference type="PROSITE" id="PS50158">
    <property type="entry name" value="ZF_CCHC"/>
    <property type="match status" value="1"/>
</dbReference>
<evidence type="ECO:0000256" key="3">
    <source>
        <dbReference type="ARBA" id="ARBA00022771"/>
    </source>
</evidence>
<evidence type="ECO:0000313" key="10">
    <source>
        <dbReference type="Proteomes" id="UP000030748"/>
    </source>
</evidence>
<evidence type="ECO:0000256" key="5">
    <source>
        <dbReference type="ARBA" id="ARBA00023242"/>
    </source>
</evidence>
<evidence type="ECO:0000259" key="7">
    <source>
        <dbReference type="PROSITE" id="PS50158"/>
    </source>
</evidence>
<accession>A0A022PUL7</accession>
<feature type="domain" description="CCHC-type" evidence="7">
    <location>
        <begin position="132"/>
        <end position="146"/>
    </location>
</feature>
<dbReference type="InterPro" id="IPR014891">
    <property type="entry name" value="DWNN_domain"/>
</dbReference>
<dbReference type="Pfam" id="PF13696">
    <property type="entry name" value="zf-CCHC_2"/>
    <property type="match status" value="1"/>
</dbReference>